<name>A0A8H6TTL5_MYCCL</name>
<reference evidence="2" key="1">
    <citation type="submission" date="2020-05" db="EMBL/GenBank/DDBJ databases">
        <title>Mycena genomes resolve the evolution of fungal bioluminescence.</title>
        <authorList>
            <person name="Tsai I.J."/>
        </authorList>
    </citation>
    <scope>NUCLEOTIDE SEQUENCE</scope>
    <source>
        <strain evidence="2">110903Hualien_Pintung</strain>
    </source>
</reference>
<dbReference type="EMBL" id="JACAZE010000001">
    <property type="protein sequence ID" value="KAF7323091.1"/>
    <property type="molecule type" value="Genomic_DNA"/>
</dbReference>
<evidence type="ECO:0000313" key="3">
    <source>
        <dbReference type="Proteomes" id="UP000613580"/>
    </source>
</evidence>
<dbReference type="OrthoDB" id="298344at2759"/>
<dbReference type="AlphaFoldDB" id="A0A8H6TTL5"/>
<gene>
    <name evidence="2" type="ORF">HMN09_00089200</name>
</gene>
<dbReference type="Gene3D" id="2.60.120.650">
    <property type="entry name" value="Cupin"/>
    <property type="match status" value="1"/>
</dbReference>
<organism evidence="2 3">
    <name type="scientific">Mycena chlorophos</name>
    <name type="common">Agaric fungus</name>
    <name type="synonym">Agaricus chlorophos</name>
    <dbReference type="NCBI Taxonomy" id="658473"/>
    <lineage>
        <taxon>Eukaryota</taxon>
        <taxon>Fungi</taxon>
        <taxon>Dikarya</taxon>
        <taxon>Basidiomycota</taxon>
        <taxon>Agaricomycotina</taxon>
        <taxon>Agaricomycetes</taxon>
        <taxon>Agaricomycetidae</taxon>
        <taxon>Agaricales</taxon>
        <taxon>Marasmiineae</taxon>
        <taxon>Mycenaceae</taxon>
        <taxon>Mycena</taxon>
    </lineage>
</organism>
<protein>
    <submittedName>
        <fullName evidence="2">JmjC domain-containing protein</fullName>
    </submittedName>
</protein>
<keyword evidence="3" id="KW-1185">Reference proteome</keyword>
<evidence type="ECO:0000259" key="1">
    <source>
        <dbReference type="PROSITE" id="PS51184"/>
    </source>
</evidence>
<dbReference type="Pfam" id="PF02373">
    <property type="entry name" value="JmjC"/>
    <property type="match status" value="1"/>
</dbReference>
<dbReference type="SMART" id="SM00558">
    <property type="entry name" value="JmjC"/>
    <property type="match status" value="1"/>
</dbReference>
<dbReference type="Proteomes" id="UP000613580">
    <property type="component" value="Unassembled WGS sequence"/>
</dbReference>
<feature type="domain" description="JmjC" evidence="1">
    <location>
        <begin position="179"/>
        <end position="345"/>
    </location>
</feature>
<accession>A0A8H6TTL5</accession>
<dbReference type="InterPro" id="IPR003347">
    <property type="entry name" value="JmjC_dom"/>
</dbReference>
<proteinExistence type="predicted"/>
<sequence length="724" mass="80358">MEHKRKSLLATQVKWGAPVGSAGSASTPSDAASRLDALIMADPEKRVIRIPRIRPPFSAAAFGSSLDELIASSPNFKAVPRVQYTSNSDVNVRQSAQPGVPVVVEGLHNHPSWNTELFSPDWLLDKSGIAAISARNVHTRTDQEIPLVEFLAKTRAMSHLAVGGEQERLYGKDVPCPAKYRKFLHEAGVVDPSMAPDGQNLLKNLPKNEQPETLMCYLGVGDTFTPAHTDLCASQGHNLMTYTENDGSSWWFMTASANAWAVRDYFHRVLKNDLDHESHIVTLDELRKAPFPVYITKQKLGDLVLVPPRSAHQVVNAGGLTIKTSWSRMTLDGLALALRYELPLYRRVCRTETYRVKSTIYHTLLRTIDDVKANKGGSKESGKNLLKLLPLFDLMLVDEYAEPTDKVTVLPSADDSEDGDGSNSTQFTCDFCGADIWQAFFECRNCVSGARKPVPKGTGFHICPGCYTEGRSCECSSMSPLLCRPWKALVDVRKAAMSALLQVSTATSVPRQLKELLSKKKGIFRAALLLLKRRTELAGDSSKHCTVARDTAFNHEEAAFQLLRCKPCHSAMCFAHALHERYIHSTNALFAHTEDETHDVFHKAHRTCRITYEQSLPLLKKEELRSPFPDPFAQLACLARTYTTCRPVAPQLKWKSGFYDFTVTITESDTDVEAVAPPPASTMVPSAPQLPPPPRKVRYILDYCRGSADVATTPNETHRQSRVQ</sequence>
<evidence type="ECO:0000313" key="2">
    <source>
        <dbReference type="EMBL" id="KAF7323091.1"/>
    </source>
</evidence>
<dbReference type="SUPFAM" id="SSF51197">
    <property type="entry name" value="Clavaminate synthase-like"/>
    <property type="match status" value="1"/>
</dbReference>
<dbReference type="PROSITE" id="PS51184">
    <property type="entry name" value="JMJC"/>
    <property type="match status" value="1"/>
</dbReference>
<comment type="caution">
    <text evidence="2">The sequence shown here is derived from an EMBL/GenBank/DDBJ whole genome shotgun (WGS) entry which is preliminary data.</text>
</comment>